<accession>A0A2I1MB42</accession>
<evidence type="ECO:0000313" key="2">
    <source>
        <dbReference type="EMBL" id="PKZ17353.1"/>
    </source>
</evidence>
<keyword evidence="1" id="KW-0812">Transmembrane</keyword>
<feature type="transmembrane region" description="Helical" evidence="1">
    <location>
        <begin position="252"/>
        <end position="275"/>
    </location>
</feature>
<feature type="transmembrane region" description="Helical" evidence="1">
    <location>
        <begin position="20"/>
        <end position="43"/>
    </location>
</feature>
<feature type="transmembrane region" description="Helical" evidence="1">
    <location>
        <begin position="128"/>
        <end position="158"/>
    </location>
</feature>
<evidence type="ECO:0000256" key="1">
    <source>
        <dbReference type="SAM" id="Phobius"/>
    </source>
</evidence>
<feature type="transmembrane region" description="Helical" evidence="1">
    <location>
        <begin position="202"/>
        <end position="224"/>
    </location>
</feature>
<organism evidence="2 3">
    <name type="scientific">Anaerococcus octavius</name>
    <dbReference type="NCBI Taxonomy" id="54007"/>
    <lineage>
        <taxon>Bacteria</taxon>
        <taxon>Bacillati</taxon>
        <taxon>Bacillota</taxon>
        <taxon>Tissierellia</taxon>
        <taxon>Tissierellales</taxon>
        <taxon>Peptoniphilaceae</taxon>
        <taxon>Anaerococcus</taxon>
    </lineage>
</organism>
<evidence type="ECO:0000313" key="3">
    <source>
        <dbReference type="Proteomes" id="UP000234335"/>
    </source>
</evidence>
<keyword evidence="1" id="KW-1133">Transmembrane helix</keyword>
<dbReference type="AlphaFoldDB" id="A0A2I1MB42"/>
<dbReference type="RefSeq" id="WP_101539514.1">
    <property type="nucleotide sequence ID" value="NZ_PKGS01000001.1"/>
</dbReference>
<gene>
    <name evidence="2" type="ORF">CYJ34_01200</name>
</gene>
<dbReference type="Proteomes" id="UP000234335">
    <property type="component" value="Unassembled WGS sequence"/>
</dbReference>
<sequence length="281" mass="32392">MKRAINLEIYRLKKNKYPYIIIILSILMIVGSVFMTSSDYHYYLQNQDAFNNLKTTYEQVNWGIYAGSVMPNWVELKSIPITELFMKNIQSKILLMFQTIFVVLFIGEEIRSKFLKNIIAAFPKKIDLILGKFIVIAVFTLFLFISNFLFMMLTFYLLEGYIVFTNLNYFLKYVLVEYLLYLSYSSLIMLLVYLIKNSAASLLIGILDASGILEIVDTIIHSSISNSNSFSIMNYIVTGRIVLLSINSSGIMYLHSIIIAIIFLIISITGTYLLFRNKDVC</sequence>
<protein>
    <submittedName>
        <fullName evidence="2">ABC transporter permease</fullName>
    </submittedName>
</protein>
<proteinExistence type="predicted"/>
<feature type="transmembrane region" description="Helical" evidence="1">
    <location>
        <begin position="89"/>
        <end position="107"/>
    </location>
</feature>
<keyword evidence="1" id="KW-0472">Membrane</keyword>
<keyword evidence="3" id="KW-1185">Reference proteome</keyword>
<name>A0A2I1MB42_9FIRM</name>
<reference evidence="2 3" key="1">
    <citation type="submission" date="2017-12" db="EMBL/GenBank/DDBJ databases">
        <title>Phylogenetic diversity of female urinary microbiome.</title>
        <authorList>
            <person name="Thomas-White K."/>
            <person name="Wolfe A.J."/>
        </authorList>
    </citation>
    <scope>NUCLEOTIDE SEQUENCE [LARGE SCALE GENOMIC DNA]</scope>
    <source>
        <strain evidence="2 3">UMB0119</strain>
    </source>
</reference>
<comment type="caution">
    <text evidence="2">The sequence shown here is derived from an EMBL/GenBank/DDBJ whole genome shotgun (WGS) entry which is preliminary data.</text>
</comment>
<feature type="transmembrane region" description="Helical" evidence="1">
    <location>
        <begin position="178"/>
        <end position="195"/>
    </location>
</feature>
<dbReference type="EMBL" id="PKGS01000001">
    <property type="protein sequence ID" value="PKZ17353.1"/>
    <property type="molecule type" value="Genomic_DNA"/>
</dbReference>